<evidence type="ECO:0000256" key="3">
    <source>
        <dbReference type="ARBA" id="ARBA00022448"/>
    </source>
</evidence>
<keyword evidence="4" id="KW-1003">Cell membrane</keyword>
<reference evidence="13 15" key="2">
    <citation type="submission" date="2018-11" db="EMBL/GenBank/DDBJ databases">
        <authorList>
            <consortium name="Pathogen Informatics"/>
        </authorList>
    </citation>
    <scope>NUCLEOTIDE SEQUENCE [LARGE SCALE GENOMIC DNA]</scope>
</reference>
<dbReference type="SUPFAM" id="SSF63712">
    <property type="entry name" value="Nicotinic receptor ligand binding domain-like"/>
    <property type="match status" value="1"/>
</dbReference>
<dbReference type="AlphaFoldDB" id="A0A0N4U4Z3"/>
<evidence type="ECO:0000256" key="1">
    <source>
        <dbReference type="ARBA" id="ARBA00004141"/>
    </source>
</evidence>
<dbReference type="PROSITE" id="PS00236">
    <property type="entry name" value="NEUROTR_ION_CHANNEL"/>
    <property type="match status" value="1"/>
</dbReference>
<evidence type="ECO:0000256" key="5">
    <source>
        <dbReference type="ARBA" id="ARBA00022692"/>
    </source>
</evidence>
<dbReference type="InterPro" id="IPR018000">
    <property type="entry name" value="Neurotransmitter_ion_chnl_CS"/>
</dbReference>
<dbReference type="InterPro" id="IPR038050">
    <property type="entry name" value="Neuro_actylchol_rec"/>
</dbReference>
<evidence type="ECO:0000256" key="10">
    <source>
        <dbReference type="ARBA" id="ARBA00023303"/>
    </source>
</evidence>
<dbReference type="Pfam" id="PF02931">
    <property type="entry name" value="Neur_chan_LBD"/>
    <property type="match status" value="1"/>
</dbReference>
<name>A0A0N4U4Z3_DRAME</name>
<gene>
    <name evidence="13" type="ORF">DME_LOCUS6249</name>
</gene>
<evidence type="ECO:0000256" key="7">
    <source>
        <dbReference type="ARBA" id="ARBA00022989"/>
    </source>
</evidence>
<evidence type="ECO:0000256" key="2">
    <source>
        <dbReference type="ARBA" id="ARBA00004236"/>
    </source>
</evidence>
<dbReference type="Proteomes" id="UP000038040">
    <property type="component" value="Unplaced"/>
</dbReference>
<evidence type="ECO:0000259" key="12">
    <source>
        <dbReference type="Pfam" id="PF02931"/>
    </source>
</evidence>
<keyword evidence="8 11" id="KW-0406">Ion transport</keyword>
<keyword evidence="6" id="KW-0732">Signal</keyword>
<dbReference type="CDD" id="cd18987">
    <property type="entry name" value="LGIC_ECD_anion"/>
    <property type="match status" value="1"/>
</dbReference>
<dbReference type="Gene3D" id="1.20.58.390">
    <property type="entry name" value="Neurotransmitter-gated ion-channel transmembrane domain"/>
    <property type="match status" value="1"/>
</dbReference>
<keyword evidence="15" id="KW-1185">Reference proteome</keyword>
<evidence type="ECO:0000256" key="11">
    <source>
        <dbReference type="RuleBase" id="RU000687"/>
    </source>
</evidence>
<evidence type="ECO:0000256" key="4">
    <source>
        <dbReference type="ARBA" id="ARBA00022475"/>
    </source>
</evidence>
<dbReference type="InterPro" id="IPR036719">
    <property type="entry name" value="Neuro-gated_channel_TM_sf"/>
</dbReference>
<evidence type="ECO:0000313" key="13">
    <source>
        <dbReference type="EMBL" id="VDN56276.1"/>
    </source>
</evidence>
<keyword evidence="5 11" id="KW-0812">Transmembrane</keyword>
<comment type="subcellular location">
    <subcellularLocation>
        <location evidence="2">Cell membrane</location>
    </subcellularLocation>
    <subcellularLocation>
        <location evidence="1">Membrane</location>
        <topology evidence="1">Multi-pass membrane protein</topology>
    </subcellularLocation>
</comment>
<dbReference type="PRINTS" id="PR00253">
    <property type="entry name" value="GABAARECEPTR"/>
</dbReference>
<dbReference type="GO" id="GO:0005886">
    <property type="term" value="C:plasma membrane"/>
    <property type="evidence" value="ECO:0007669"/>
    <property type="project" value="UniProtKB-SubCell"/>
</dbReference>
<dbReference type="PRINTS" id="PR00252">
    <property type="entry name" value="NRIONCHANNEL"/>
</dbReference>
<organism evidence="14 16">
    <name type="scientific">Dracunculus medinensis</name>
    <name type="common">Guinea worm</name>
    <dbReference type="NCBI Taxonomy" id="318479"/>
    <lineage>
        <taxon>Eukaryota</taxon>
        <taxon>Metazoa</taxon>
        <taxon>Ecdysozoa</taxon>
        <taxon>Nematoda</taxon>
        <taxon>Chromadorea</taxon>
        <taxon>Rhabditida</taxon>
        <taxon>Spirurina</taxon>
        <taxon>Dracunculoidea</taxon>
        <taxon>Dracunculidae</taxon>
        <taxon>Dracunculus</taxon>
    </lineage>
</organism>
<evidence type="ECO:0000313" key="15">
    <source>
        <dbReference type="Proteomes" id="UP000274756"/>
    </source>
</evidence>
<dbReference type="InterPro" id="IPR006202">
    <property type="entry name" value="Neur_chan_lig-bd"/>
</dbReference>
<sequence length="401" mass="46759">MFEKGLTATTATSAIFPSSKSMASAEKLAPQTPYHSHIINYRDYGSSFILPVLKSVNYDNTTVPTIFPDVPVNVRVQLNIIHLSGFDSQQMDYTVDAEMEMRWFDIRLANNYSRWIRIWEKSILEQIWKPDPYFVNSKHSYFHEVSFPNFRMYISPEGLIIYTLRITLQPTCQMIFCRFPHDRQECDLLISSISFPQTSIRFSWHSSPVRFLNFITLPELKIRTIVAATCQVENQLVNSSCLKLGFKLERDGARFIVEKYIPSTLAMMFAWIAPYVPYYYEEVRIITPITVLLALVQMEKGEQEIRTSYLTSIDTWFGAMKVFSALSLIESMSVKQSLKAKTEFEREVLIDEQKRLTRLYHRLDTFARFVTPFVFLIFFLYYVIYVAQATEDTCVPNIEAN</sequence>
<proteinExistence type="inferred from homology"/>
<evidence type="ECO:0000313" key="16">
    <source>
        <dbReference type="WBParaSite" id="DME_0000188901-mRNA-1"/>
    </source>
</evidence>
<evidence type="ECO:0000256" key="8">
    <source>
        <dbReference type="ARBA" id="ARBA00023065"/>
    </source>
</evidence>
<keyword evidence="3 11" id="KW-0813">Transport</keyword>
<keyword evidence="10 11" id="KW-0407">Ion channel</keyword>
<dbReference type="InterPro" id="IPR006201">
    <property type="entry name" value="Neur_channel"/>
</dbReference>
<dbReference type="EMBL" id="UYYG01001155">
    <property type="protein sequence ID" value="VDN56276.1"/>
    <property type="molecule type" value="Genomic_DNA"/>
</dbReference>
<comment type="caution">
    <text evidence="11">Lacks conserved residue(s) required for the propagation of feature annotation.</text>
</comment>
<dbReference type="InterPro" id="IPR036734">
    <property type="entry name" value="Neur_chan_lig-bd_sf"/>
</dbReference>
<dbReference type="WBParaSite" id="DME_0000188901-mRNA-1">
    <property type="protein sequence ID" value="DME_0000188901-mRNA-1"/>
    <property type="gene ID" value="DME_0000188901"/>
</dbReference>
<dbReference type="STRING" id="318479.A0A0N4U4Z3"/>
<evidence type="ECO:0000256" key="9">
    <source>
        <dbReference type="ARBA" id="ARBA00023136"/>
    </source>
</evidence>
<dbReference type="OrthoDB" id="203862at2759"/>
<keyword evidence="9 11" id="KW-0472">Membrane</keyword>
<dbReference type="PANTHER" id="PTHR18945">
    <property type="entry name" value="NEUROTRANSMITTER GATED ION CHANNEL"/>
    <property type="match status" value="1"/>
</dbReference>
<reference evidence="16" key="1">
    <citation type="submission" date="2017-02" db="UniProtKB">
        <authorList>
            <consortium name="WormBaseParasite"/>
        </authorList>
    </citation>
    <scope>IDENTIFICATION</scope>
</reference>
<dbReference type="GO" id="GO:0004888">
    <property type="term" value="F:transmembrane signaling receptor activity"/>
    <property type="evidence" value="ECO:0007669"/>
    <property type="project" value="InterPro"/>
</dbReference>
<feature type="domain" description="Neurotransmitter-gated ion-channel ligand-binding" evidence="12">
    <location>
        <begin position="57"/>
        <end position="248"/>
    </location>
</feature>
<accession>A0A0N4U4Z3</accession>
<dbReference type="InterPro" id="IPR006028">
    <property type="entry name" value="GABAA/Glycine_rcpt"/>
</dbReference>
<comment type="similarity">
    <text evidence="11">Belongs to the ligand-gated ion channel (TC 1.A.9) family.</text>
</comment>
<keyword evidence="7 11" id="KW-1133">Transmembrane helix</keyword>
<dbReference type="Proteomes" id="UP000274756">
    <property type="component" value="Unassembled WGS sequence"/>
</dbReference>
<evidence type="ECO:0000313" key="14">
    <source>
        <dbReference type="Proteomes" id="UP000038040"/>
    </source>
</evidence>
<protein>
    <submittedName>
        <fullName evidence="16">Neur_chan_LBD domain-containing protein</fullName>
    </submittedName>
</protein>
<evidence type="ECO:0000256" key="6">
    <source>
        <dbReference type="ARBA" id="ARBA00022729"/>
    </source>
</evidence>
<dbReference type="SUPFAM" id="SSF90112">
    <property type="entry name" value="Neurotransmitter-gated ion-channel transmembrane pore"/>
    <property type="match status" value="1"/>
</dbReference>
<dbReference type="Gene3D" id="2.70.170.10">
    <property type="entry name" value="Neurotransmitter-gated ion-channel ligand-binding domain"/>
    <property type="match status" value="1"/>
</dbReference>
<dbReference type="GO" id="GO:0005230">
    <property type="term" value="F:extracellular ligand-gated monoatomic ion channel activity"/>
    <property type="evidence" value="ECO:0007669"/>
    <property type="project" value="InterPro"/>
</dbReference>
<feature type="transmembrane region" description="Helical" evidence="11">
    <location>
        <begin position="365"/>
        <end position="384"/>
    </location>
</feature>